<dbReference type="InterPro" id="IPR050072">
    <property type="entry name" value="Peptidase_M20A"/>
</dbReference>
<comment type="cofactor">
    <cofactor evidence="1">
        <name>Zn(2+)</name>
        <dbReference type="ChEBI" id="CHEBI:29105"/>
    </cofactor>
</comment>
<gene>
    <name evidence="6" type="ordered locus">Dtpsy_1035</name>
</gene>
<evidence type="ECO:0000256" key="3">
    <source>
        <dbReference type="ARBA" id="ARBA00022801"/>
    </source>
</evidence>
<keyword evidence="4" id="KW-0862">Zinc</keyword>
<dbReference type="SUPFAM" id="SSF55031">
    <property type="entry name" value="Bacterial exopeptidase dimerisation domain"/>
    <property type="match status" value="1"/>
</dbReference>
<dbReference type="CDD" id="cd02697">
    <property type="entry name" value="M20_like"/>
    <property type="match status" value="1"/>
</dbReference>
<dbReference type="InterPro" id="IPR011650">
    <property type="entry name" value="Peptidase_M20_dimer"/>
</dbReference>
<name>A0A9J9QAK7_ACIET</name>
<protein>
    <submittedName>
        <fullName evidence="6">Peptidase dimerisation domain protein</fullName>
    </submittedName>
</protein>
<dbReference type="Gene3D" id="3.40.630.10">
    <property type="entry name" value="Zn peptidases"/>
    <property type="match status" value="1"/>
</dbReference>
<feature type="domain" description="Peptidase M20 dimerisation" evidence="5">
    <location>
        <begin position="199"/>
        <end position="306"/>
    </location>
</feature>
<evidence type="ECO:0000256" key="1">
    <source>
        <dbReference type="ARBA" id="ARBA00001947"/>
    </source>
</evidence>
<dbReference type="KEGG" id="dia:Dtpsy_1035"/>
<dbReference type="SUPFAM" id="SSF53187">
    <property type="entry name" value="Zn-dependent exopeptidases"/>
    <property type="match status" value="1"/>
</dbReference>
<keyword evidence="3" id="KW-0378">Hydrolase</keyword>
<evidence type="ECO:0000259" key="5">
    <source>
        <dbReference type="Pfam" id="PF07687"/>
    </source>
</evidence>
<reference evidence="6 7" key="1">
    <citation type="journal article" date="2010" name="J. Bacteriol.">
        <title>Completed genome sequence of the anaerobic iron-oxidizing bacterium Acidovorax ebreus strain TPSY.</title>
        <authorList>
            <person name="Byrne-Bailey K.G."/>
            <person name="Weber K.A."/>
            <person name="Chair A.H."/>
            <person name="Bose S."/>
            <person name="Knox T."/>
            <person name="Spanbauer T.L."/>
            <person name="Chertkov O."/>
            <person name="Coates J.D."/>
        </authorList>
    </citation>
    <scope>NUCLEOTIDE SEQUENCE [LARGE SCALE GENOMIC DNA]</scope>
    <source>
        <strain evidence="6 7">TPSY</strain>
    </source>
</reference>
<dbReference type="PROSITE" id="PS00758">
    <property type="entry name" value="ARGE_DAPE_CPG2_1"/>
    <property type="match status" value="1"/>
</dbReference>
<organism evidence="6 7">
    <name type="scientific">Acidovorax ebreus (strain TPSY)</name>
    <name type="common">Diaphorobacter sp. (strain TPSY)</name>
    <dbReference type="NCBI Taxonomy" id="535289"/>
    <lineage>
        <taxon>Bacteria</taxon>
        <taxon>Pseudomonadati</taxon>
        <taxon>Pseudomonadota</taxon>
        <taxon>Betaproteobacteria</taxon>
        <taxon>Burkholderiales</taxon>
        <taxon>Comamonadaceae</taxon>
        <taxon>Diaphorobacter</taxon>
    </lineage>
</organism>
<dbReference type="Proteomes" id="UP000000450">
    <property type="component" value="Chromosome"/>
</dbReference>
<dbReference type="InterPro" id="IPR001261">
    <property type="entry name" value="ArgE/DapE_CS"/>
</dbReference>
<keyword evidence="2" id="KW-0479">Metal-binding</keyword>
<sequence length="424" mass="45989">MNQDRQATYAALDAWIDQHFDEQVRFLQALVQVPTDTPPGNNAPHAERTAELIQAFGFEAEKHAVPAQEVKDYGMESITNLIVRRPYGPTGSGRTIALNAHGDVVPPGEGWTRDPYGAQIEDGAMYGRATAVSKSDFSTFTFAVRALEAVAKPTQGAIELHFTYDEEFGGLLGPGWLLAQGLTRPDLMIAAGFSYEVVTAHNGCLQMEVTVQGKMAHAAVPHTGVDALQGAVAIMNALYVENVQYRQVTSKVPGIQHPYLNIGRIEGGTNTNVVPGKVVLKLDRRMIPEENPAEVEARIRAVITQAVEGFNTERGYGSADALRVDIKRLLLANAMTPLPGNQPLVEAIQQHGEAVFGEKPPAVGTPLYTDVRLYVERGIPGVIYGAGPRTVLESHAKRADERVVLQDLRRATKVIARSLADLMA</sequence>
<dbReference type="Pfam" id="PF01546">
    <property type="entry name" value="Peptidase_M20"/>
    <property type="match status" value="1"/>
</dbReference>
<dbReference type="PANTHER" id="PTHR43808">
    <property type="entry name" value="ACETYLORNITHINE DEACETYLASE"/>
    <property type="match status" value="1"/>
</dbReference>
<keyword evidence="7" id="KW-1185">Reference proteome</keyword>
<dbReference type="Pfam" id="PF07687">
    <property type="entry name" value="M20_dimer"/>
    <property type="match status" value="1"/>
</dbReference>
<dbReference type="GO" id="GO:0016787">
    <property type="term" value="F:hydrolase activity"/>
    <property type="evidence" value="ECO:0007669"/>
    <property type="project" value="UniProtKB-KW"/>
</dbReference>
<proteinExistence type="predicted"/>
<evidence type="ECO:0000313" key="7">
    <source>
        <dbReference type="Proteomes" id="UP000000450"/>
    </source>
</evidence>
<dbReference type="Gene3D" id="3.30.70.360">
    <property type="match status" value="1"/>
</dbReference>
<dbReference type="InterPro" id="IPR002933">
    <property type="entry name" value="Peptidase_M20"/>
</dbReference>
<dbReference type="GO" id="GO:0046872">
    <property type="term" value="F:metal ion binding"/>
    <property type="evidence" value="ECO:0007669"/>
    <property type="project" value="UniProtKB-KW"/>
</dbReference>
<evidence type="ECO:0000256" key="4">
    <source>
        <dbReference type="ARBA" id="ARBA00022833"/>
    </source>
</evidence>
<dbReference type="EMBL" id="CP001392">
    <property type="protein sequence ID" value="ACM32512.1"/>
    <property type="molecule type" value="Genomic_DNA"/>
</dbReference>
<accession>A0A9J9QAK7</accession>
<evidence type="ECO:0000313" key="6">
    <source>
        <dbReference type="EMBL" id="ACM32512.1"/>
    </source>
</evidence>
<dbReference type="AlphaFoldDB" id="A0A9J9QAK7"/>
<dbReference type="InterPro" id="IPR036264">
    <property type="entry name" value="Bact_exopeptidase_dim_dom"/>
</dbReference>
<evidence type="ECO:0000256" key="2">
    <source>
        <dbReference type="ARBA" id="ARBA00022723"/>
    </source>
</evidence>